<reference evidence="6 7" key="1">
    <citation type="submission" date="2018-08" db="EMBL/GenBank/DDBJ databases">
        <title>Genomic Encyclopedia of Archaeal and Bacterial Type Strains, Phase II (KMG-II): from individual species to whole genera.</title>
        <authorList>
            <person name="Goeker M."/>
        </authorList>
    </citation>
    <scope>NUCLEOTIDE SEQUENCE [LARGE SCALE GENOMIC DNA]</scope>
    <source>
        <strain evidence="6 7">DSM 45791</strain>
    </source>
</reference>
<dbReference type="OrthoDB" id="9760056at2"/>
<feature type="region of interest" description="Disordered" evidence="3">
    <location>
        <begin position="442"/>
        <end position="495"/>
    </location>
</feature>
<evidence type="ECO:0000313" key="7">
    <source>
        <dbReference type="Proteomes" id="UP000256269"/>
    </source>
</evidence>
<evidence type="ECO:0000256" key="2">
    <source>
        <dbReference type="ARBA" id="ARBA00023295"/>
    </source>
</evidence>
<sequence>MTLTTTVGLVGGLSLAVLGAALCIAGLPRSTRRALAALTVVLAVGSLALAGIADAATAKAQSASSARSSAGRSTPAKPITDTEAKTRTTSGAGTSNPTTTADANFHGIYAFSGGNTPDLAGDPDVAGRSLVYYWAQLEPQPGVFRWDLIDQDMAPWVAAGKKVILRVSTAGWASWDKQADSAHGTPAWVYAQGVKSVTEKDGAVLPQYWNPTFLADLDDFVHAFAARYDGNPHVALIDLPVGIGGETKPDSEKNPNLLQLWQAIGYTDPTWWTAVQHIIDTYTRAFTHTPLAVMPDKTFLGNTPGYNEAKTLNYAVARGIGLQDNGLLPGRTLPAPWGQTPVISEQRNPTTTDGNSLDAELQAALDDKATLILVFTADLTNPADRETIHHYASLAQPGGTTGTIRPCPPAPVRDTTARVAPSAIMCPLAGAANSTDTATTAVSSSASATVRGRTASTATARHHTPHRHRTTHTGHTTHSVAPATAMATTTSGGLS</sequence>
<dbReference type="InterPro" id="IPR017853">
    <property type="entry name" value="GH"/>
</dbReference>
<evidence type="ECO:0000256" key="3">
    <source>
        <dbReference type="SAM" id="MobiDB-lite"/>
    </source>
</evidence>
<dbReference type="GO" id="GO:0005975">
    <property type="term" value="P:carbohydrate metabolic process"/>
    <property type="evidence" value="ECO:0007669"/>
    <property type="project" value="InterPro"/>
</dbReference>
<feature type="transmembrane region" description="Helical" evidence="4">
    <location>
        <begin position="34"/>
        <end position="53"/>
    </location>
</feature>
<protein>
    <submittedName>
        <fullName evidence="6">Beta-galactosidase-like protein</fullName>
    </submittedName>
</protein>
<accession>A0A3E0I951</accession>
<name>A0A3E0I951_9PSEU</name>
<feature type="compositionally biased region" description="Basic residues" evidence="3">
    <location>
        <begin position="460"/>
        <end position="472"/>
    </location>
</feature>
<keyword evidence="7" id="KW-1185">Reference proteome</keyword>
<dbReference type="SUPFAM" id="SSF51445">
    <property type="entry name" value="(Trans)glycosidases"/>
    <property type="match status" value="1"/>
</dbReference>
<dbReference type="Gene3D" id="3.20.20.80">
    <property type="entry name" value="Glycosidases"/>
    <property type="match status" value="1"/>
</dbReference>
<keyword evidence="2" id="KW-0326">Glycosidase</keyword>
<organism evidence="6 7">
    <name type="scientific">Kutzneria buriramensis</name>
    <dbReference type="NCBI Taxonomy" id="1045776"/>
    <lineage>
        <taxon>Bacteria</taxon>
        <taxon>Bacillati</taxon>
        <taxon>Actinomycetota</taxon>
        <taxon>Actinomycetes</taxon>
        <taxon>Pseudonocardiales</taxon>
        <taxon>Pseudonocardiaceae</taxon>
        <taxon>Kutzneria</taxon>
    </lineage>
</organism>
<feature type="region of interest" description="Disordered" evidence="3">
    <location>
        <begin position="63"/>
        <end position="98"/>
    </location>
</feature>
<evidence type="ECO:0000256" key="1">
    <source>
        <dbReference type="ARBA" id="ARBA00022801"/>
    </source>
</evidence>
<dbReference type="GO" id="GO:0009341">
    <property type="term" value="C:beta-galactosidase complex"/>
    <property type="evidence" value="ECO:0007669"/>
    <property type="project" value="InterPro"/>
</dbReference>
<dbReference type="RefSeq" id="WP_116172150.1">
    <property type="nucleotide sequence ID" value="NZ_CP144375.1"/>
</dbReference>
<dbReference type="Pfam" id="PF02449">
    <property type="entry name" value="Glyco_hydro_42"/>
    <property type="match status" value="1"/>
</dbReference>
<feature type="compositionally biased region" description="Polar residues" evidence="3">
    <location>
        <begin position="87"/>
        <end position="98"/>
    </location>
</feature>
<evidence type="ECO:0000313" key="6">
    <source>
        <dbReference type="EMBL" id="REH55177.1"/>
    </source>
</evidence>
<feature type="compositionally biased region" description="Low complexity" evidence="3">
    <location>
        <begin position="63"/>
        <end position="76"/>
    </location>
</feature>
<dbReference type="InterPro" id="IPR013529">
    <property type="entry name" value="Glyco_hydro_42_N"/>
</dbReference>
<dbReference type="EMBL" id="QUNO01000001">
    <property type="protein sequence ID" value="REH55177.1"/>
    <property type="molecule type" value="Genomic_DNA"/>
</dbReference>
<feature type="transmembrane region" description="Helical" evidence="4">
    <location>
        <begin position="6"/>
        <end position="27"/>
    </location>
</feature>
<comment type="caution">
    <text evidence="6">The sequence shown here is derived from an EMBL/GenBank/DDBJ whole genome shotgun (WGS) entry which is preliminary data.</text>
</comment>
<dbReference type="GO" id="GO:0004565">
    <property type="term" value="F:beta-galactosidase activity"/>
    <property type="evidence" value="ECO:0007669"/>
    <property type="project" value="InterPro"/>
</dbReference>
<feature type="domain" description="Glycoside hydrolase family 42 N-terminal" evidence="5">
    <location>
        <begin position="133"/>
        <end position="237"/>
    </location>
</feature>
<gene>
    <name evidence="6" type="ORF">BCF44_101193</name>
</gene>
<proteinExistence type="predicted"/>
<keyword evidence="4" id="KW-1133">Transmembrane helix</keyword>
<dbReference type="Proteomes" id="UP000256269">
    <property type="component" value="Unassembled WGS sequence"/>
</dbReference>
<evidence type="ECO:0000256" key="4">
    <source>
        <dbReference type="SAM" id="Phobius"/>
    </source>
</evidence>
<evidence type="ECO:0000259" key="5">
    <source>
        <dbReference type="Pfam" id="PF02449"/>
    </source>
</evidence>
<keyword evidence="4" id="KW-0812">Transmembrane</keyword>
<keyword evidence="1" id="KW-0378">Hydrolase</keyword>
<feature type="compositionally biased region" description="Polar residues" evidence="3">
    <location>
        <begin position="486"/>
        <end position="495"/>
    </location>
</feature>
<dbReference type="AlphaFoldDB" id="A0A3E0I951"/>
<keyword evidence="4" id="KW-0472">Membrane</keyword>
<feature type="compositionally biased region" description="Low complexity" evidence="3">
    <location>
        <begin position="442"/>
        <end position="459"/>
    </location>
</feature>